<name>A0ABV7UUF3_9GAMM</name>
<keyword evidence="3" id="KW-1185">Reference proteome</keyword>
<feature type="region of interest" description="Disordered" evidence="1">
    <location>
        <begin position="1"/>
        <end position="55"/>
    </location>
</feature>
<dbReference type="RefSeq" id="WP_386709097.1">
    <property type="nucleotide sequence ID" value="NZ_JBHRYF010000008.1"/>
</dbReference>
<sequence>MNFRVDVPTSDLSARYGEMGTQEPAQSAADDRGRSVETQAAASPTLDGAAPRPLPTADSAIARQQFTHRLQADIAAGTQTHAQAASAQPRVEVATSGSTTPMVWNDYSVFVTHQAALRHGSLDVAQSQLHGEISTLLMRAAPAPACGLLTFSPAALGTLASVAGNVATLPAPLLAGATRFVNTAVDAIQQQHRLAQSLDTLQAMSRPEPPPLTVQEMKDQLWMELKIPEKAFKKMSEAEVRAKYDELMGAMAGPAGSHKTKVGKYKVEFSVDGNGNVTDCKVKKKGFFGSLFSGIGSFFGKFGKTLLAVCSFIPIPWIAIPARIISGVIAVVDGVKNKNFLQAVIGVAGAVAGGAGAIAGKAVSGVAAGVAKVAGMVGKAAQGVQAGVQAIKSGNVMGVVSATASLVGSAAGVIGDAADAVADVATRVGQWSNRVLVGEQVYVSIKNGELVSAVDKAAGLVADVAGDIKGGDRVADIARRVQANAGQLDQVVDVVDDIRHGDIAGALAGGARVYTALDTAFGTGSAEGKTPDVARYLQYAGTAVEVGTHVARGQYQAAFEQASALAGTVATQEFDGSGFDPNTGWPATVQQWLDNGAKVVGIVEDIRAGRIEQVFDVAPGVVNDIAWDFANSGLVRAPAAGSTHDDWEIGRQIETWSRRGENAWEIVGQVRNGEYVDAARQAVALGADIAGNADAGWATTAQRVIDYAGEAMQVGRDVAGGRIDTALDGTAVLAAQIASELAPPDSKAARVLQDISVWSGRGADAWRISREVAAGDYEGAALGGLELGIDLGGGIGAGWGDDARLHGGRLIETGFDFGRALDGRDVLRILSSAGEFGDALHDAVQRLQPDDDALPRAA</sequence>
<evidence type="ECO:0000313" key="3">
    <source>
        <dbReference type="Proteomes" id="UP001595724"/>
    </source>
</evidence>
<evidence type="ECO:0000256" key="1">
    <source>
        <dbReference type="SAM" id="MobiDB-lite"/>
    </source>
</evidence>
<reference evidence="3" key="1">
    <citation type="journal article" date="2019" name="Int. J. Syst. Evol. Microbiol.">
        <title>The Global Catalogue of Microorganisms (GCM) 10K type strain sequencing project: providing services to taxonomists for standard genome sequencing and annotation.</title>
        <authorList>
            <consortium name="The Broad Institute Genomics Platform"/>
            <consortium name="The Broad Institute Genome Sequencing Center for Infectious Disease"/>
            <person name="Wu L."/>
            <person name="Ma J."/>
        </authorList>
    </citation>
    <scope>NUCLEOTIDE SEQUENCE [LARGE SCALE GENOMIC DNA]</scope>
    <source>
        <strain evidence="3">KCTC 42211</strain>
    </source>
</reference>
<organism evidence="2 3">
    <name type="scientific">Luteimonas notoginsengisoli</name>
    <dbReference type="NCBI Taxonomy" id="1578200"/>
    <lineage>
        <taxon>Bacteria</taxon>
        <taxon>Pseudomonadati</taxon>
        <taxon>Pseudomonadota</taxon>
        <taxon>Gammaproteobacteria</taxon>
        <taxon>Lysobacterales</taxon>
        <taxon>Lysobacteraceae</taxon>
        <taxon>Luteimonas</taxon>
    </lineage>
</organism>
<proteinExistence type="predicted"/>
<gene>
    <name evidence="2" type="ORF">ACFOM9_08760</name>
</gene>
<protein>
    <submittedName>
        <fullName evidence="2">Uncharacterized protein</fullName>
    </submittedName>
</protein>
<comment type="caution">
    <text evidence="2">The sequence shown here is derived from an EMBL/GenBank/DDBJ whole genome shotgun (WGS) entry which is preliminary data.</text>
</comment>
<dbReference type="EMBL" id="JBHRYF010000008">
    <property type="protein sequence ID" value="MFC3660153.1"/>
    <property type="molecule type" value="Genomic_DNA"/>
</dbReference>
<evidence type="ECO:0000313" key="2">
    <source>
        <dbReference type="EMBL" id="MFC3660153.1"/>
    </source>
</evidence>
<dbReference type="Proteomes" id="UP001595724">
    <property type="component" value="Unassembled WGS sequence"/>
</dbReference>
<accession>A0ABV7UUF3</accession>